<accession>X1KR74</accession>
<name>X1KR74_9ZZZZ</name>
<dbReference type="EMBL" id="BARV01000063">
    <property type="protein sequence ID" value="GAH92659.1"/>
    <property type="molecule type" value="Genomic_DNA"/>
</dbReference>
<proteinExistence type="predicted"/>
<sequence>MGSKTYYDVKGAAEYAGVTRHTIYAWIHKGVGAEDG</sequence>
<protein>
    <submittedName>
        <fullName evidence="1">Uncharacterized protein</fullName>
    </submittedName>
</protein>
<gene>
    <name evidence="1" type="ORF">S06H3_00372</name>
</gene>
<comment type="caution">
    <text evidence="1">The sequence shown here is derived from an EMBL/GenBank/DDBJ whole genome shotgun (WGS) entry which is preliminary data.</text>
</comment>
<evidence type="ECO:0000313" key="1">
    <source>
        <dbReference type="EMBL" id="GAH92659.1"/>
    </source>
</evidence>
<feature type="non-terminal residue" evidence="1">
    <location>
        <position position="36"/>
    </location>
</feature>
<dbReference type="AlphaFoldDB" id="X1KR74"/>
<reference evidence="1" key="1">
    <citation type="journal article" date="2014" name="Front. Microbiol.">
        <title>High frequency of phylogenetically diverse reductive dehalogenase-homologous genes in deep subseafloor sedimentary metagenomes.</title>
        <authorList>
            <person name="Kawai M."/>
            <person name="Futagami T."/>
            <person name="Toyoda A."/>
            <person name="Takaki Y."/>
            <person name="Nishi S."/>
            <person name="Hori S."/>
            <person name="Arai W."/>
            <person name="Tsubouchi T."/>
            <person name="Morono Y."/>
            <person name="Uchiyama I."/>
            <person name="Ito T."/>
            <person name="Fujiyama A."/>
            <person name="Inagaki F."/>
            <person name="Takami H."/>
        </authorList>
    </citation>
    <scope>NUCLEOTIDE SEQUENCE</scope>
    <source>
        <strain evidence="1">Expedition CK06-06</strain>
    </source>
</reference>
<organism evidence="1">
    <name type="scientific">marine sediment metagenome</name>
    <dbReference type="NCBI Taxonomy" id="412755"/>
    <lineage>
        <taxon>unclassified sequences</taxon>
        <taxon>metagenomes</taxon>
        <taxon>ecological metagenomes</taxon>
    </lineage>
</organism>